<evidence type="ECO:0000256" key="1">
    <source>
        <dbReference type="ARBA" id="ARBA00006217"/>
    </source>
</evidence>
<keyword evidence="9" id="KW-1185">Reference proteome</keyword>
<dbReference type="Proteomes" id="UP000198902">
    <property type="component" value="Unassembled WGS sequence"/>
</dbReference>
<dbReference type="OrthoDB" id="24878at2157"/>
<keyword evidence="3 7" id="KW-0479">Metal-binding</keyword>
<name>A0A0D6JSJ2_9EURY</name>
<dbReference type="Pfam" id="PF00484">
    <property type="entry name" value="Pro_CA"/>
    <property type="match status" value="1"/>
</dbReference>
<dbReference type="EC" id="4.2.1.1" evidence="2"/>
<dbReference type="GO" id="GO:0008270">
    <property type="term" value="F:zinc ion binding"/>
    <property type="evidence" value="ECO:0007669"/>
    <property type="project" value="InterPro"/>
</dbReference>
<comment type="catalytic activity">
    <reaction evidence="6">
        <text>hydrogencarbonate + H(+) = CO2 + H2O</text>
        <dbReference type="Rhea" id="RHEA:10748"/>
        <dbReference type="ChEBI" id="CHEBI:15377"/>
        <dbReference type="ChEBI" id="CHEBI:15378"/>
        <dbReference type="ChEBI" id="CHEBI:16526"/>
        <dbReference type="ChEBI" id="CHEBI:17544"/>
        <dbReference type="EC" id="4.2.1.1"/>
    </reaction>
</comment>
<evidence type="ECO:0000256" key="7">
    <source>
        <dbReference type="PIRSR" id="PIRSR601765-2"/>
    </source>
</evidence>
<comment type="similarity">
    <text evidence="1">Belongs to the beta-class carbonic anhydrase family.</text>
</comment>
<organism evidence="8 9">
    <name type="scientific">Haloferax massiliensis</name>
    <dbReference type="NCBI Taxonomy" id="1476858"/>
    <lineage>
        <taxon>Archaea</taxon>
        <taxon>Methanobacteriati</taxon>
        <taxon>Methanobacteriota</taxon>
        <taxon>Stenosarchaea group</taxon>
        <taxon>Halobacteria</taxon>
        <taxon>Halobacteriales</taxon>
        <taxon>Haloferacaceae</taxon>
        <taxon>Haloferax</taxon>
    </lineage>
</organism>
<evidence type="ECO:0000256" key="6">
    <source>
        <dbReference type="ARBA" id="ARBA00048348"/>
    </source>
</evidence>
<reference evidence="9" key="1">
    <citation type="submission" date="2015-03" db="EMBL/GenBank/DDBJ databases">
        <authorList>
            <person name="Urmite Genomes"/>
        </authorList>
    </citation>
    <scope>NUCLEOTIDE SEQUENCE [LARGE SCALE GENOMIC DNA]</scope>
    <source>
        <strain evidence="9">Arc-Hr</strain>
    </source>
</reference>
<comment type="cofactor">
    <cofactor evidence="7">
        <name>Zn(2+)</name>
        <dbReference type="ChEBI" id="CHEBI:29105"/>
    </cofactor>
    <text evidence="7">Binds 1 zinc ion per subunit.</text>
</comment>
<dbReference type="InterPro" id="IPR015892">
    <property type="entry name" value="Carbonic_anhydrase_CS"/>
</dbReference>
<sequence length="231" mass="24422">MTRTVLESLLAGNARHVESLAADHFEGVREAQSPAVVSVSCSDSRVPADAVWSADRAGELFTSVNVGNQVWTEIDGRLVVNDAVGYAVSALKSTDIVVLGHTGCGAVTAAYETVTDGSVGDLPPAVEAAVSRLVPLAEEARELGVFDADTPGGEAVNRLVEYAVVRQVEYLTESDEIPEATDCWGFVYDFQRVYGDADGAAYLVAANGESDPDALADVVPDGFEERVRSIR</sequence>
<dbReference type="InterPro" id="IPR036874">
    <property type="entry name" value="Carbonic_anhydrase_sf"/>
</dbReference>
<feature type="binding site" evidence="7">
    <location>
        <position position="41"/>
    </location>
    <ligand>
        <name>Zn(2+)</name>
        <dbReference type="ChEBI" id="CHEBI:29105"/>
    </ligand>
</feature>
<dbReference type="SMART" id="SM00947">
    <property type="entry name" value="Pro_CA"/>
    <property type="match status" value="1"/>
</dbReference>
<evidence type="ECO:0000256" key="4">
    <source>
        <dbReference type="ARBA" id="ARBA00022833"/>
    </source>
</evidence>
<proteinExistence type="inferred from homology"/>
<keyword evidence="5" id="KW-0456">Lyase</keyword>
<dbReference type="PANTHER" id="PTHR11002:SF76">
    <property type="entry name" value="CARBONIC ANHYDRASE"/>
    <property type="match status" value="1"/>
</dbReference>
<evidence type="ECO:0000313" key="9">
    <source>
        <dbReference type="Proteomes" id="UP000198902"/>
    </source>
</evidence>
<dbReference type="PANTHER" id="PTHR11002">
    <property type="entry name" value="CARBONIC ANHYDRASE"/>
    <property type="match status" value="1"/>
</dbReference>
<gene>
    <name evidence="8" type="primary">can</name>
    <name evidence="8" type="ORF">BN996_02052</name>
</gene>
<dbReference type="RefSeq" id="WP_089778701.1">
    <property type="nucleotide sequence ID" value="NZ_CABLRR010000002.1"/>
</dbReference>
<dbReference type="InterPro" id="IPR001765">
    <property type="entry name" value="Carbonic_anhydrase"/>
</dbReference>
<evidence type="ECO:0000256" key="2">
    <source>
        <dbReference type="ARBA" id="ARBA00012925"/>
    </source>
</evidence>
<feature type="binding site" evidence="7">
    <location>
        <position position="101"/>
    </location>
    <ligand>
        <name>Zn(2+)</name>
        <dbReference type="ChEBI" id="CHEBI:29105"/>
    </ligand>
</feature>
<evidence type="ECO:0000256" key="3">
    <source>
        <dbReference type="ARBA" id="ARBA00022723"/>
    </source>
</evidence>
<dbReference type="PROSITE" id="PS00704">
    <property type="entry name" value="PROK_CO2_ANHYDRASE_1"/>
    <property type="match status" value="1"/>
</dbReference>
<dbReference type="GO" id="GO:0015976">
    <property type="term" value="P:carbon utilization"/>
    <property type="evidence" value="ECO:0007669"/>
    <property type="project" value="InterPro"/>
</dbReference>
<dbReference type="EMBL" id="CSTE01000002">
    <property type="protein sequence ID" value="CQR50570.1"/>
    <property type="molecule type" value="Genomic_DNA"/>
</dbReference>
<feature type="binding site" evidence="7">
    <location>
        <position position="104"/>
    </location>
    <ligand>
        <name>Zn(2+)</name>
        <dbReference type="ChEBI" id="CHEBI:29105"/>
    </ligand>
</feature>
<dbReference type="SUPFAM" id="SSF53056">
    <property type="entry name" value="beta-carbonic anhydrase, cab"/>
    <property type="match status" value="1"/>
</dbReference>
<dbReference type="AlphaFoldDB" id="A0A0D6JSJ2"/>
<dbReference type="GO" id="GO:0004089">
    <property type="term" value="F:carbonate dehydratase activity"/>
    <property type="evidence" value="ECO:0007669"/>
    <property type="project" value="UniProtKB-EC"/>
</dbReference>
<dbReference type="Gene3D" id="3.40.1050.10">
    <property type="entry name" value="Carbonic anhydrase"/>
    <property type="match status" value="1"/>
</dbReference>
<keyword evidence="4 7" id="KW-0862">Zinc</keyword>
<evidence type="ECO:0000313" key="8">
    <source>
        <dbReference type="EMBL" id="CQR50570.1"/>
    </source>
</evidence>
<evidence type="ECO:0000256" key="5">
    <source>
        <dbReference type="ARBA" id="ARBA00023239"/>
    </source>
</evidence>
<accession>A0A0D6JSJ2</accession>
<protein>
    <recommendedName>
        <fullName evidence="2">carbonic anhydrase</fullName>
        <ecNumber evidence="2">4.2.1.1</ecNumber>
    </recommendedName>
</protein>